<dbReference type="OrthoDB" id="5954402at2759"/>
<evidence type="ECO:0000313" key="11">
    <source>
        <dbReference type="Proteomes" id="UP000079169"/>
    </source>
</evidence>
<dbReference type="GO" id="GO:0015232">
    <property type="term" value="F:heme transmembrane transporter activity"/>
    <property type="evidence" value="ECO:0007669"/>
    <property type="project" value="InterPro"/>
</dbReference>
<dbReference type="PaxDb" id="121845-A0A1S3DDL8"/>
<keyword evidence="5 10" id="KW-0812">Transmembrane</keyword>
<comment type="similarity">
    <text evidence="3">Belongs to the HRG family.</text>
</comment>
<feature type="transmembrane region" description="Helical" evidence="10">
    <location>
        <begin position="72"/>
        <end position="92"/>
    </location>
</feature>
<evidence type="ECO:0000256" key="7">
    <source>
        <dbReference type="ARBA" id="ARBA00022989"/>
    </source>
</evidence>
<evidence type="ECO:0000256" key="10">
    <source>
        <dbReference type="SAM" id="Phobius"/>
    </source>
</evidence>
<dbReference type="RefSeq" id="XP_008478862.1">
    <property type="nucleotide sequence ID" value="XM_008480640.3"/>
</dbReference>
<comment type="subcellular location">
    <subcellularLocation>
        <location evidence="2">Endosome membrane</location>
        <topology evidence="2">Multi-pass membrane protein</topology>
    </subcellularLocation>
    <subcellularLocation>
        <location evidence="1">Lysosome membrane</location>
        <topology evidence="1">Multi-pass membrane protein</topology>
    </subcellularLocation>
</comment>
<evidence type="ECO:0000256" key="6">
    <source>
        <dbReference type="ARBA" id="ARBA00022753"/>
    </source>
</evidence>
<evidence type="ECO:0000256" key="4">
    <source>
        <dbReference type="ARBA" id="ARBA00022448"/>
    </source>
</evidence>
<dbReference type="Pfam" id="PF16954">
    <property type="entry name" value="HRG"/>
    <property type="match status" value="1"/>
</dbReference>
<reference evidence="12" key="1">
    <citation type="submission" date="2025-08" db="UniProtKB">
        <authorList>
            <consortium name="RefSeq"/>
        </authorList>
    </citation>
    <scope>IDENTIFICATION</scope>
</reference>
<dbReference type="PRINTS" id="PR02095">
    <property type="entry name" value="TRNSPORTRHRG"/>
</dbReference>
<sequence length="139" mass="15982">MNKTTVKLALSGLGAFLGLFAFVVFFFIYGNNRAGVWALFSAIFALAFYHITWLYKTGNLLQWHDVESLDMIIHFSFFVAILSTAVMTWYIFEAVYFKEGIYPISDSSQISAVWSFMCAKWTFALHFAGKGYKTEYNLR</sequence>
<keyword evidence="8 10" id="KW-0472">Membrane</keyword>
<dbReference type="GO" id="GO:0010008">
    <property type="term" value="C:endosome membrane"/>
    <property type="evidence" value="ECO:0007669"/>
    <property type="project" value="UniProtKB-SubCell"/>
</dbReference>
<evidence type="ECO:0000256" key="2">
    <source>
        <dbReference type="ARBA" id="ARBA00004337"/>
    </source>
</evidence>
<feature type="transmembrane region" description="Helical" evidence="10">
    <location>
        <begin position="34"/>
        <end position="51"/>
    </location>
</feature>
<dbReference type="PANTHER" id="PTHR31525">
    <property type="entry name" value="HEME TRANSPORTER HRG1"/>
    <property type="match status" value="1"/>
</dbReference>
<protein>
    <submittedName>
        <fullName evidence="12">Heme transporter hrg1-B-like</fullName>
    </submittedName>
</protein>
<dbReference type="GO" id="GO:0020037">
    <property type="term" value="F:heme binding"/>
    <property type="evidence" value="ECO:0007669"/>
    <property type="project" value="TreeGrafter"/>
</dbReference>
<keyword evidence="7 10" id="KW-1133">Transmembrane helix</keyword>
<keyword evidence="9" id="KW-0458">Lysosome</keyword>
<dbReference type="Proteomes" id="UP000079169">
    <property type="component" value="Unplaced"/>
</dbReference>
<gene>
    <name evidence="12" type="primary">LOC103515703</name>
</gene>
<dbReference type="AlphaFoldDB" id="A0A1S3DDL8"/>
<dbReference type="InterPro" id="IPR026218">
    <property type="entry name" value="HRG"/>
</dbReference>
<accession>A0A1S3DDL8</accession>
<evidence type="ECO:0000256" key="9">
    <source>
        <dbReference type="ARBA" id="ARBA00023228"/>
    </source>
</evidence>
<organism evidence="11 12">
    <name type="scientific">Diaphorina citri</name>
    <name type="common">Asian citrus psyllid</name>
    <dbReference type="NCBI Taxonomy" id="121845"/>
    <lineage>
        <taxon>Eukaryota</taxon>
        <taxon>Metazoa</taxon>
        <taxon>Ecdysozoa</taxon>
        <taxon>Arthropoda</taxon>
        <taxon>Hexapoda</taxon>
        <taxon>Insecta</taxon>
        <taxon>Pterygota</taxon>
        <taxon>Neoptera</taxon>
        <taxon>Paraneoptera</taxon>
        <taxon>Hemiptera</taxon>
        <taxon>Sternorrhyncha</taxon>
        <taxon>Psylloidea</taxon>
        <taxon>Psyllidae</taxon>
        <taxon>Diaphorininae</taxon>
        <taxon>Diaphorina</taxon>
    </lineage>
</organism>
<evidence type="ECO:0000256" key="1">
    <source>
        <dbReference type="ARBA" id="ARBA00004155"/>
    </source>
</evidence>
<keyword evidence="4" id="KW-0813">Transport</keyword>
<dbReference type="GO" id="GO:0005765">
    <property type="term" value="C:lysosomal membrane"/>
    <property type="evidence" value="ECO:0007669"/>
    <property type="project" value="UniProtKB-SubCell"/>
</dbReference>
<evidence type="ECO:0000256" key="3">
    <source>
        <dbReference type="ARBA" id="ARBA00006203"/>
    </source>
</evidence>
<proteinExistence type="inferred from homology"/>
<evidence type="ECO:0000256" key="5">
    <source>
        <dbReference type="ARBA" id="ARBA00022692"/>
    </source>
</evidence>
<keyword evidence="6" id="KW-0967">Endosome</keyword>
<name>A0A1S3DDL8_DIACI</name>
<dbReference type="PANTHER" id="PTHR31525:SF1">
    <property type="entry name" value="HEME TRANSPORTER HRG1"/>
    <property type="match status" value="1"/>
</dbReference>
<dbReference type="GeneID" id="103515703"/>
<evidence type="ECO:0000313" key="12">
    <source>
        <dbReference type="RefSeq" id="XP_008478862.1"/>
    </source>
</evidence>
<keyword evidence="11" id="KW-1185">Reference proteome</keyword>
<dbReference type="OMA" id="VWNIVYK"/>
<dbReference type="GO" id="GO:0005886">
    <property type="term" value="C:plasma membrane"/>
    <property type="evidence" value="ECO:0007669"/>
    <property type="project" value="TreeGrafter"/>
</dbReference>
<feature type="transmembrane region" description="Helical" evidence="10">
    <location>
        <begin position="7"/>
        <end position="28"/>
    </location>
</feature>
<evidence type="ECO:0000256" key="8">
    <source>
        <dbReference type="ARBA" id="ARBA00023136"/>
    </source>
</evidence>
<dbReference type="KEGG" id="dci:103515703"/>